<sequence length="224" mass="26741">MKNLFYVCLFVLMFSIDTPVYAQGDTLFNRYIDTVMNRFFSIKGKLPNGFTVLRATDPINIPFWKNRNAEDQAKGLYDFHYLQSVDGECLLLYPIMPYPYFYKETRLPYHRITTRLTKALGLSSTDSSFIFDEHVTTVTGKFVRDMFNADSIHFYNIPLEEAFEEKYIYCTEMVITKADRASLYFKWYFTEKGKEKEREYIEKLKGNLWFKEEWRLKTETEGKK</sequence>
<evidence type="ECO:0000313" key="2">
    <source>
        <dbReference type="EMBL" id="MBD1426704.1"/>
    </source>
</evidence>
<evidence type="ECO:0000256" key="1">
    <source>
        <dbReference type="SAM" id="SignalP"/>
    </source>
</evidence>
<name>A0ABR7Y606_9SPHI</name>
<organism evidence="2 3">
    <name type="scientific">Sphingobacterium arenae</name>
    <dbReference type="NCBI Taxonomy" id="1280598"/>
    <lineage>
        <taxon>Bacteria</taxon>
        <taxon>Pseudomonadati</taxon>
        <taxon>Bacteroidota</taxon>
        <taxon>Sphingobacteriia</taxon>
        <taxon>Sphingobacteriales</taxon>
        <taxon>Sphingobacteriaceae</taxon>
        <taxon>Sphingobacterium</taxon>
    </lineage>
</organism>
<keyword evidence="3" id="KW-1185">Reference proteome</keyword>
<dbReference type="EMBL" id="JACNYK010000003">
    <property type="protein sequence ID" value="MBD1426704.1"/>
    <property type="molecule type" value="Genomic_DNA"/>
</dbReference>
<reference evidence="2 3" key="1">
    <citation type="submission" date="2020-08" db="EMBL/GenBank/DDBJ databases">
        <title>Sphingobacterium sp. DN00404 isolated from aquaculture water.</title>
        <authorList>
            <person name="Zhang M."/>
        </authorList>
    </citation>
    <scope>NUCLEOTIDE SEQUENCE [LARGE SCALE GENOMIC DNA]</scope>
    <source>
        <strain evidence="2 3">KCTC 32294</strain>
    </source>
</reference>
<feature type="chain" id="PRO_5046503904" evidence="1">
    <location>
        <begin position="23"/>
        <end position="224"/>
    </location>
</feature>
<dbReference type="RefSeq" id="WP_190309841.1">
    <property type="nucleotide sequence ID" value="NZ_JACNYK010000003.1"/>
</dbReference>
<accession>A0ABR7Y606</accession>
<proteinExistence type="predicted"/>
<gene>
    <name evidence="2" type="ORF">H8B17_14020</name>
</gene>
<evidence type="ECO:0000313" key="3">
    <source>
        <dbReference type="Proteomes" id="UP000606494"/>
    </source>
</evidence>
<feature type="signal peptide" evidence="1">
    <location>
        <begin position="1"/>
        <end position="22"/>
    </location>
</feature>
<keyword evidence="1" id="KW-0732">Signal</keyword>
<protein>
    <submittedName>
        <fullName evidence="2">Uncharacterized protein</fullName>
    </submittedName>
</protein>
<dbReference type="Proteomes" id="UP000606494">
    <property type="component" value="Unassembled WGS sequence"/>
</dbReference>
<comment type="caution">
    <text evidence="2">The sequence shown here is derived from an EMBL/GenBank/DDBJ whole genome shotgun (WGS) entry which is preliminary data.</text>
</comment>